<name>A0A1U8AK60_NELNU</name>
<dbReference type="KEGG" id="nnu:104601360"/>
<dbReference type="InterPro" id="IPR004345">
    <property type="entry name" value="TB2_DP1_HVA22"/>
</dbReference>
<gene>
    <name evidence="4 5 6" type="primary">LOC104601360</name>
</gene>
<dbReference type="eggNOG" id="KOG1726">
    <property type="taxonomic scope" value="Eukaryota"/>
</dbReference>
<dbReference type="RefSeq" id="XP_010262953.1">
    <property type="nucleotide sequence ID" value="XM_010264651.2"/>
</dbReference>
<feature type="region of interest" description="Disordered" evidence="2">
    <location>
        <begin position="205"/>
        <end position="224"/>
    </location>
</feature>
<proteinExistence type="inferred from homology"/>
<evidence type="ECO:0000256" key="1">
    <source>
        <dbReference type="RuleBase" id="RU362006"/>
    </source>
</evidence>
<dbReference type="RefSeq" id="XP_010262954.1">
    <property type="nucleotide sequence ID" value="XM_010264652.2"/>
</dbReference>
<reference evidence="4 5" key="1">
    <citation type="submission" date="2025-04" db="UniProtKB">
        <authorList>
            <consortium name="RefSeq"/>
        </authorList>
    </citation>
    <scope>IDENTIFICATION</scope>
</reference>
<feature type="region of interest" description="Disordered" evidence="2">
    <location>
        <begin position="152"/>
        <end position="199"/>
    </location>
</feature>
<comment type="subcellular location">
    <subcellularLocation>
        <location evidence="1">Membrane</location>
        <topology evidence="1">Multi-pass membrane protein</topology>
    </subcellularLocation>
</comment>
<dbReference type="Proteomes" id="UP000189703">
    <property type="component" value="Unplaced"/>
</dbReference>
<dbReference type="AlphaFoldDB" id="A0A1U8AK60"/>
<sequence>MLGELITRSLMMVLGYIYPAFECFKTMEKNRVEIDQLRFWCQYWVIVALVTASERVGDIFISWLPMYGEMKLAFMIYLWFPRTRGTSYVYETFLRPFMTKYEPDLDQNMGELRARAWDLAVMHWKNCAQFGETTFVQFLQYLTSKAKGNEIPKIDPQYPSAPPLNTISSGDWQTKHPSNRRSPSTSPPPKRRSWFPTLGSLYKSDSTTFQQATKTAMPSPKKKK</sequence>
<dbReference type="GeneID" id="104601360"/>
<feature type="compositionally biased region" description="Polar residues" evidence="2">
    <location>
        <begin position="163"/>
        <end position="176"/>
    </location>
</feature>
<evidence type="ECO:0000313" key="6">
    <source>
        <dbReference type="RefSeq" id="XP_019053998.1"/>
    </source>
</evidence>
<dbReference type="OrthoDB" id="434647at2759"/>
<dbReference type="PANTHER" id="PTHR12300">
    <property type="entry name" value="HVA22-LIKE PROTEINS"/>
    <property type="match status" value="1"/>
</dbReference>
<accession>A0A1U8AK60</accession>
<organism evidence="3 5">
    <name type="scientific">Nelumbo nucifera</name>
    <name type="common">Sacred lotus</name>
    <dbReference type="NCBI Taxonomy" id="4432"/>
    <lineage>
        <taxon>Eukaryota</taxon>
        <taxon>Viridiplantae</taxon>
        <taxon>Streptophyta</taxon>
        <taxon>Embryophyta</taxon>
        <taxon>Tracheophyta</taxon>
        <taxon>Spermatophyta</taxon>
        <taxon>Magnoliopsida</taxon>
        <taxon>Proteales</taxon>
        <taxon>Nelumbonaceae</taxon>
        <taxon>Nelumbo</taxon>
    </lineage>
</organism>
<dbReference type="RefSeq" id="XP_019053998.1">
    <property type="nucleotide sequence ID" value="XM_019198453.1"/>
</dbReference>
<dbReference type="OMA" id="MQELRFW"/>
<dbReference type="GO" id="GO:0016020">
    <property type="term" value="C:membrane"/>
    <property type="evidence" value="ECO:0007669"/>
    <property type="project" value="UniProtKB-SubCell"/>
</dbReference>
<comment type="similarity">
    <text evidence="1">Belongs to the DP1 family.</text>
</comment>
<protein>
    <recommendedName>
        <fullName evidence="1">HVA22-like protein</fullName>
    </recommendedName>
</protein>
<feature type="compositionally biased region" description="Polar residues" evidence="2">
    <location>
        <begin position="205"/>
        <end position="216"/>
    </location>
</feature>
<evidence type="ECO:0000313" key="3">
    <source>
        <dbReference type="Proteomes" id="UP000189703"/>
    </source>
</evidence>
<dbReference type="Pfam" id="PF03134">
    <property type="entry name" value="TB2_DP1_HVA22"/>
    <property type="match status" value="1"/>
</dbReference>
<evidence type="ECO:0000313" key="5">
    <source>
        <dbReference type="RefSeq" id="XP_010262954.1"/>
    </source>
</evidence>
<evidence type="ECO:0000256" key="2">
    <source>
        <dbReference type="SAM" id="MobiDB-lite"/>
    </source>
</evidence>
<keyword evidence="3" id="KW-1185">Reference proteome</keyword>
<dbReference type="PANTHER" id="PTHR12300:SF162">
    <property type="entry name" value="HVA22-LIKE PROTEIN J"/>
    <property type="match status" value="1"/>
</dbReference>
<evidence type="ECO:0000313" key="4">
    <source>
        <dbReference type="RefSeq" id="XP_010262953.1"/>
    </source>
</evidence>